<dbReference type="InterPro" id="IPR014710">
    <property type="entry name" value="RmlC-like_jellyroll"/>
</dbReference>
<evidence type="ECO:0000259" key="1">
    <source>
        <dbReference type="SMART" id="SM00835"/>
    </source>
</evidence>
<dbReference type="EMBL" id="OC914974">
    <property type="protein sequence ID" value="CAD7637891.1"/>
    <property type="molecule type" value="Genomic_DNA"/>
</dbReference>
<feature type="domain" description="Cupin type-1" evidence="1">
    <location>
        <begin position="162"/>
        <end position="279"/>
    </location>
</feature>
<dbReference type="Pfam" id="PF00106">
    <property type="entry name" value="adh_short"/>
    <property type="match status" value="1"/>
</dbReference>
<dbReference type="OrthoDB" id="10263073at2759"/>
<dbReference type="InterPro" id="IPR011051">
    <property type="entry name" value="RmlC_Cupin_sf"/>
</dbReference>
<dbReference type="PANTHER" id="PTHR43975:SF2">
    <property type="entry name" value="EG:BACR7A4.14 PROTEIN-RELATED"/>
    <property type="match status" value="1"/>
</dbReference>
<dbReference type="SMART" id="SM00835">
    <property type="entry name" value="Cupin_1"/>
    <property type="match status" value="1"/>
</dbReference>
<dbReference type="AlphaFoldDB" id="A0A7R9QAS7"/>
<dbReference type="InterPro" id="IPR002347">
    <property type="entry name" value="SDR_fam"/>
</dbReference>
<sequence length="418" mass="46154">MSVSYDFSGKVALVTAANTGLAVSTAIQFAKSGASVVVSGQYADSQLTTVANECRNTGARVFEIAADPTREEDMRKLVDKTISTFGRIDILVNCPIYPEHNPIGDPSLLWPPESAYCMARSGFDMFTKCMATELGPKGIRNPSTINGPSTDSGSVQTFKYPFSFAKVVHYSGGWTREVSARELPIAKQLSGVQMRLISGGVRELHWHITSEWAYVISGTCRITAVDQQGRAFVEDVSESDLWLFPGGIPHSLQDETDLLKHIPLDVLAKNFDVPKSTFANLPQNELYIFASDLPRPLEVEQRQAAQGTGFVPESYAFFASQMFPNVTRLGGEVKIIDKNNFPVTTTSAAIVTLKPGGLREIHWHPLGDEWTYIIKGWNIILQDKDLHKSTNYYEDVSLAVWLAHTPSRLVNEHIHSGE</sequence>
<dbReference type="InterPro" id="IPR036291">
    <property type="entry name" value="NAD(P)-bd_dom_sf"/>
</dbReference>
<dbReference type="SUPFAM" id="SSF51182">
    <property type="entry name" value="RmlC-like cupins"/>
    <property type="match status" value="1"/>
</dbReference>
<keyword evidence="3" id="KW-1185">Reference proteome</keyword>
<organism evidence="2">
    <name type="scientific">Oppiella nova</name>
    <dbReference type="NCBI Taxonomy" id="334625"/>
    <lineage>
        <taxon>Eukaryota</taxon>
        <taxon>Metazoa</taxon>
        <taxon>Ecdysozoa</taxon>
        <taxon>Arthropoda</taxon>
        <taxon>Chelicerata</taxon>
        <taxon>Arachnida</taxon>
        <taxon>Acari</taxon>
        <taxon>Acariformes</taxon>
        <taxon>Sarcoptiformes</taxon>
        <taxon>Oribatida</taxon>
        <taxon>Brachypylina</taxon>
        <taxon>Oppioidea</taxon>
        <taxon>Oppiidae</taxon>
        <taxon>Oppiella</taxon>
    </lineage>
</organism>
<accession>A0A7R9QAS7</accession>
<dbReference type="EMBL" id="CAJPVJ010000149">
    <property type="protein sequence ID" value="CAG2161475.1"/>
    <property type="molecule type" value="Genomic_DNA"/>
</dbReference>
<dbReference type="Gene3D" id="3.40.50.720">
    <property type="entry name" value="NAD(P)-binding Rossmann-like Domain"/>
    <property type="match status" value="1"/>
</dbReference>
<reference evidence="2" key="1">
    <citation type="submission" date="2020-11" db="EMBL/GenBank/DDBJ databases">
        <authorList>
            <person name="Tran Van P."/>
        </authorList>
    </citation>
    <scope>NUCLEOTIDE SEQUENCE</scope>
</reference>
<dbReference type="Gene3D" id="2.60.120.10">
    <property type="entry name" value="Jelly Rolls"/>
    <property type="match status" value="4"/>
</dbReference>
<protein>
    <recommendedName>
        <fullName evidence="1">Cupin type-1 domain-containing protein</fullName>
    </recommendedName>
</protein>
<dbReference type="SUPFAM" id="SSF51735">
    <property type="entry name" value="NAD(P)-binding Rossmann-fold domains"/>
    <property type="match status" value="1"/>
</dbReference>
<evidence type="ECO:0000313" key="3">
    <source>
        <dbReference type="Proteomes" id="UP000728032"/>
    </source>
</evidence>
<name>A0A7R9QAS7_9ACAR</name>
<dbReference type="InterPro" id="IPR006045">
    <property type="entry name" value="Cupin_1"/>
</dbReference>
<evidence type="ECO:0000313" key="2">
    <source>
        <dbReference type="EMBL" id="CAD7637891.1"/>
    </source>
</evidence>
<dbReference type="Proteomes" id="UP000728032">
    <property type="component" value="Unassembled WGS sequence"/>
</dbReference>
<feature type="non-terminal residue" evidence="2">
    <location>
        <position position="1"/>
    </location>
</feature>
<dbReference type="Pfam" id="PF00190">
    <property type="entry name" value="Cupin_1"/>
    <property type="match status" value="2"/>
</dbReference>
<gene>
    <name evidence="2" type="ORF">ONB1V03_LOCUS1082</name>
</gene>
<proteinExistence type="predicted"/>
<dbReference type="PANTHER" id="PTHR43975">
    <property type="entry name" value="ZGC:101858"/>
    <property type="match status" value="1"/>
</dbReference>